<name>A0A672IBH8_SALFA</name>
<reference evidence="4" key="1">
    <citation type="submission" date="2019-06" db="EMBL/GenBank/DDBJ databases">
        <authorList>
            <consortium name="Wellcome Sanger Institute Data Sharing"/>
        </authorList>
    </citation>
    <scope>NUCLEOTIDE SEQUENCE [LARGE SCALE GENOMIC DNA]</scope>
</reference>
<evidence type="ECO:0000259" key="2">
    <source>
        <dbReference type="Pfam" id="PF08190"/>
    </source>
</evidence>
<dbReference type="Ensembl" id="ENSSFAT00005039920.1">
    <property type="protein sequence ID" value="ENSSFAP00005038482.1"/>
    <property type="gene ID" value="ENSSFAG00005019314.1"/>
</dbReference>
<dbReference type="InterPro" id="IPR050734">
    <property type="entry name" value="PIH1/Kintoun_subfamily"/>
</dbReference>
<dbReference type="CDD" id="cd00298">
    <property type="entry name" value="ACD_sHsps_p23-like"/>
    <property type="match status" value="1"/>
</dbReference>
<proteinExistence type="inferred from homology"/>
<evidence type="ECO:0000256" key="1">
    <source>
        <dbReference type="ARBA" id="ARBA00008511"/>
    </source>
</evidence>
<protein>
    <recommendedName>
        <fullName evidence="6">PIH1 domain containing 2</fullName>
    </recommendedName>
</protein>
<keyword evidence="5" id="KW-1185">Reference proteome</keyword>
<comment type="similarity">
    <text evidence="1">Belongs to the PIH1 family.</text>
</comment>
<dbReference type="Pfam" id="PF18201">
    <property type="entry name" value="PIH1_CS"/>
    <property type="match status" value="1"/>
</dbReference>
<evidence type="ECO:0008006" key="6">
    <source>
        <dbReference type="Google" id="ProtNLM"/>
    </source>
</evidence>
<dbReference type="GO" id="GO:0005576">
    <property type="term" value="C:extracellular region"/>
    <property type="evidence" value="ECO:0007669"/>
    <property type="project" value="GOC"/>
</dbReference>
<dbReference type="OMA" id="LMGYTDK"/>
<reference evidence="4" key="3">
    <citation type="submission" date="2025-09" db="UniProtKB">
        <authorList>
            <consortium name="Ensembl"/>
        </authorList>
    </citation>
    <scope>IDENTIFICATION</scope>
</reference>
<evidence type="ECO:0000313" key="4">
    <source>
        <dbReference type="Ensembl" id="ENSSFAP00005038482.1"/>
    </source>
</evidence>
<dbReference type="Proteomes" id="UP000472267">
    <property type="component" value="Chromosome 19"/>
</dbReference>
<dbReference type="GO" id="GO:0003351">
    <property type="term" value="P:epithelial cilium movement involved in extracellular fluid movement"/>
    <property type="evidence" value="ECO:0007669"/>
    <property type="project" value="TreeGrafter"/>
</dbReference>
<dbReference type="GO" id="GO:0070286">
    <property type="term" value="P:axonemal dynein complex assembly"/>
    <property type="evidence" value="ECO:0007669"/>
    <property type="project" value="TreeGrafter"/>
</dbReference>
<dbReference type="Pfam" id="PF08190">
    <property type="entry name" value="PIH1"/>
    <property type="match status" value="1"/>
</dbReference>
<evidence type="ECO:0000313" key="5">
    <source>
        <dbReference type="Proteomes" id="UP000472267"/>
    </source>
</evidence>
<evidence type="ECO:0000259" key="3">
    <source>
        <dbReference type="Pfam" id="PF18201"/>
    </source>
</evidence>
<accession>A0A672IBH8</accession>
<dbReference type="AlphaFoldDB" id="A0A672IBH8"/>
<dbReference type="InterPro" id="IPR012981">
    <property type="entry name" value="PIH1_N"/>
</dbReference>
<reference evidence="4" key="2">
    <citation type="submission" date="2025-08" db="UniProtKB">
        <authorList>
            <consortium name="Ensembl"/>
        </authorList>
    </citation>
    <scope>IDENTIFICATION</scope>
</reference>
<sequence>MTTDHHIMNTHLHTLEEIKLLEQERGNSVEFIHPTPFRAVKTSLDGQRKCFINICSCDRVGKPECRSGVSEEGRRGWCWSLPHSLHPGRQDTDGKGNKIVIYDVVFHPDTLHMAGKNKRFMDMVDDAAIRGIQGAFKVTLDHKNVKEARTKYKGTPQPCVIRRPIPGVSARESFIDLQDFRCSRDSAQSPRPKEIIVTVDLPLLKSASDASLEVKDKTLLLESRKPAYRLELPLAYPVDEDRGEAKFNKQKRQLAITLPVLPPGSFRESVRKPE</sequence>
<dbReference type="GO" id="GO:0005737">
    <property type="term" value="C:cytoplasm"/>
    <property type="evidence" value="ECO:0007669"/>
    <property type="project" value="TreeGrafter"/>
</dbReference>
<dbReference type="InterPro" id="IPR041442">
    <property type="entry name" value="PIH1D1/2/3_CS-like"/>
</dbReference>
<dbReference type="GO" id="GO:0060285">
    <property type="term" value="P:cilium-dependent cell motility"/>
    <property type="evidence" value="ECO:0007669"/>
    <property type="project" value="TreeGrafter"/>
</dbReference>
<feature type="domain" description="PIH1D1/2/3 CS-like" evidence="3">
    <location>
        <begin position="172"/>
        <end position="261"/>
    </location>
</feature>
<dbReference type="PANTHER" id="PTHR22997">
    <property type="entry name" value="PIH1 DOMAIN-CONTAINING PROTEIN 1"/>
    <property type="match status" value="1"/>
</dbReference>
<organism evidence="4 5">
    <name type="scientific">Salarias fasciatus</name>
    <name type="common">Jewelled blenny</name>
    <name type="synonym">Blennius fasciatus</name>
    <dbReference type="NCBI Taxonomy" id="181472"/>
    <lineage>
        <taxon>Eukaryota</taxon>
        <taxon>Metazoa</taxon>
        <taxon>Chordata</taxon>
        <taxon>Craniata</taxon>
        <taxon>Vertebrata</taxon>
        <taxon>Euteleostomi</taxon>
        <taxon>Actinopterygii</taxon>
        <taxon>Neopterygii</taxon>
        <taxon>Teleostei</taxon>
        <taxon>Neoteleostei</taxon>
        <taxon>Acanthomorphata</taxon>
        <taxon>Ovalentaria</taxon>
        <taxon>Blenniimorphae</taxon>
        <taxon>Blenniiformes</taxon>
        <taxon>Blennioidei</taxon>
        <taxon>Blenniidae</taxon>
        <taxon>Salariinae</taxon>
        <taxon>Salarias</taxon>
    </lineage>
</organism>
<feature type="domain" description="PIH1 N-terminal" evidence="2">
    <location>
        <begin position="15"/>
        <end position="167"/>
    </location>
</feature>
<dbReference type="InParanoid" id="A0A672IBH8"/>
<dbReference type="PANTHER" id="PTHR22997:SF3">
    <property type="entry name" value="PROTEIN KINTOUN"/>
    <property type="match status" value="1"/>
</dbReference>